<evidence type="ECO:0000313" key="3">
    <source>
        <dbReference type="Proteomes" id="UP001516400"/>
    </source>
</evidence>
<reference evidence="2 3" key="1">
    <citation type="journal article" date="2021" name="BMC Biol.">
        <title>Horizontally acquired antibacterial genes associated with adaptive radiation of ladybird beetles.</title>
        <authorList>
            <person name="Li H.S."/>
            <person name="Tang X.F."/>
            <person name="Huang Y.H."/>
            <person name="Xu Z.Y."/>
            <person name="Chen M.L."/>
            <person name="Du X.Y."/>
            <person name="Qiu B.Y."/>
            <person name="Chen P.T."/>
            <person name="Zhang W."/>
            <person name="Slipinski A."/>
            <person name="Escalona H.E."/>
            <person name="Waterhouse R.M."/>
            <person name="Zwick A."/>
            <person name="Pang H."/>
        </authorList>
    </citation>
    <scope>NUCLEOTIDE SEQUENCE [LARGE SCALE GENOMIC DNA]</scope>
    <source>
        <strain evidence="2">SYSU2018</strain>
    </source>
</reference>
<dbReference type="PANTHER" id="PTHR11533">
    <property type="entry name" value="PROTEASE M1 ZINC METALLOPROTEASE"/>
    <property type="match status" value="1"/>
</dbReference>
<dbReference type="Gene3D" id="2.60.40.1910">
    <property type="match status" value="1"/>
</dbReference>
<protein>
    <recommendedName>
        <fullName evidence="1">Peptidase M1 membrane alanine aminopeptidase domain-containing protein</fullName>
    </recommendedName>
</protein>
<dbReference type="Gene3D" id="1.10.390.10">
    <property type="entry name" value="Neutral Protease Domain 2"/>
    <property type="match status" value="1"/>
</dbReference>
<dbReference type="EMBL" id="JABFTP020000021">
    <property type="protein sequence ID" value="KAL3269134.1"/>
    <property type="molecule type" value="Genomic_DNA"/>
</dbReference>
<evidence type="ECO:0000259" key="1">
    <source>
        <dbReference type="Pfam" id="PF01433"/>
    </source>
</evidence>
<accession>A0ABD2MSA6</accession>
<proteinExistence type="predicted"/>
<comment type="caution">
    <text evidence="2">The sequence shown here is derived from an EMBL/GenBank/DDBJ whole genome shotgun (WGS) entry which is preliminary data.</text>
</comment>
<dbReference type="InterPro" id="IPR050344">
    <property type="entry name" value="Peptidase_M1_aminopeptidases"/>
</dbReference>
<dbReference type="Pfam" id="PF01433">
    <property type="entry name" value="Peptidase_M1"/>
    <property type="match status" value="1"/>
</dbReference>
<dbReference type="Proteomes" id="UP001516400">
    <property type="component" value="Unassembled WGS sequence"/>
</dbReference>
<sequence length="279" mass="32945">QSGSLIRLLDYVVGKEGFEKIIRKYFEQYSYKSANTEDFITTVESVIPDKNMRDFLETWLLQNRYPIISIEEDIDKNTYILRQESASNFKDTDNMSRFGYKWTIPIIYTTSVSRAPTMVWFRKDDNFITIPKGNETFIKLNYNYMGIYYTNYTPTLWQNLVDNVEMMNELEQVQLALEAEKLFEADVIDCGITLKLISKVSSEPNQYGVSPLSILFTLRNNLAFDQRAISLLRRFYFSIRVKSKMMRREEEKLRNSVKKIKREAPSLTRTLPRVPMRVQ</sequence>
<gene>
    <name evidence="2" type="ORF">HHI36_008215</name>
</gene>
<organism evidence="2 3">
    <name type="scientific">Cryptolaemus montrouzieri</name>
    <dbReference type="NCBI Taxonomy" id="559131"/>
    <lineage>
        <taxon>Eukaryota</taxon>
        <taxon>Metazoa</taxon>
        <taxon>Ecdysozoa</taxon>
        <taxon>Arthropoda</taxon>
        <taxon>Hexapoda</taxon>
        <taxon>Insecta</taxon>
        <taxon>Pterygota</taxon>
        <taxon>Neoptera</taxon>
        <taxon>Endopterygota</taxon>
        <taxon>Coleoptera</taxon>
        <taxon>Polyphaga</taxon>
        <taxon>Cucujiformia</taxon>
        <taxon>Coccinelloidea</taxon>
        <taxon>Coccinellidae</taxon>
        <taxon>Scymninae</taxon>
        <taxon>Scymnini</taxon>
        <taxon>Cryptolaemus</taxon>
    </lineage>
</organism>
<dbReference type="InterPro" id="IPR014782">
    <property type="entry name" value="Peptidase_M1_dom"/>
</dbReference>
<name>A0ABD2MSA6_9CUCU</name>
<evidence type="ECO:0000313" key="2">
    <source>
        <dbReference type="EMBL" id="KAL3269134.1"/>
    </source>
</evidence>
<dbReference type="PANTHER" id="PTHR11533:SF299">
    <property type="entry name" value="AMINOPEPTIDASE"/>
    <property type="match status" value="1"/>
</dbReference>
<dbReference type="SUPFAM" id="SSF55486">
    <property type="entry name" value="Metalloproteases ('zincins'), catalytic domain"/>
    <property type="match status" value="1"/>
</dbReference>
<feature type="domain" description="Peptidase M1 membrane alanine aminopeptidase" evidence="1">
    <location>
        <begin position="4"/>
        <end position="59"/>
    </location>
</feature>
<keyword evidence="3" id="KW-1185">Reference proteome</keyword>
<dbReference type="InterPro" id="IPR027268">
    <property type="entry name" value="Peptidase_M4/M1_CTD_sf"/>
</dbReference>
<dbReference type="AlphaFoldDB" id="A0ABD2MSA6"/>
<feature type="non-terminal residue" evidence="2">
    <location>
        <position position="1"/>
    </location>
</feature>